<dbReference type="EMBL" id="QQOH01000003">
    <property type="protein sequence ID" value="RDE19518.1"/>
    <property type="molecule type" value="Genomic_DNA"/>
</dbReference>
<evidence type="ECO:0000313" key="1">
    <source>
        <dbReference type="EMBL" id="RDE19518.1"/>
    </source>
</evidence>
<dbReference type="Gene3D" id="3.40.50.720">
    <property type="entry name" value="NAD(P)-binding Rossmann-like Domain"/>
    <property type="match status" value="1"/>
</dbReference>
<keyword evidence="2" id="KW-1185">Reference proteome</keyword>
<proteinExistence type="predicted"/>
<dbReference type="PRINTS" id="PR00081">
    <property type="entry name" value="GDHRDH"/>
</dbReference>
<evidence type="ECO:0000313" key="2">
    <source>
        <dbReference type="Proteomes" id="UP000253769"/>
    </source>
</evidence>
<dbReference type="Pfam" id="PF00106">
    <property type="entry name" value="adh_short"/>
    <property type="match status" value="1"/>
</dbReference>
<dbReference type="InterPro" id="IPR051468">
    <property type="entry name" value="Fungal_SecMetab_SDRs"/>
</dbReference>
<accession>A0A369WBW8</accession>
<gene>
    <name evidence="1" type="ORF">DV711_11550</name>
</gene>
<dbReference type="Proteomes" id="UP000253769">
    <property type="component" value="Unassembled WGS sequence"/>
</dbReference>
<dbReference type="RefSeq" id="WP_114695863.1">
    <property type="nucleotide sequence ID" value="NZ_QQOH01000003.1"/>
</dbReference>
<dbReference type="SUPFAM" id="SSF51735">
    <property type="entry name" value="NAD(P)-binding Rossmann-fold domains"/>
    <property type="match status" value="1"/>
</dbReference>
<dbReference type="GO" id="GO:0005737">
    <property type="term" value="C:cytoplasm"/>
    <property type="evidence" value="ECO:0007669"/>
    <property type="project" value="TreeGrafter"/>
</dbReference>
<protein>
    <submittedName>
        <fullName evidence="1">SDR family NAD(P)-dependent oxidoreductase</fullName>
    </submittedName>
</protein>
<dbReference type="InterPro" id="IPR002347">
    <property type="entry name" value="SDR_fam"/>
</dbReference>
<dbReference type="InterPro" id="IPR036291">
    <property type="entry name" value="NAD(P)-bd_dom_sf"/>
</dbReference>
<name>A0A369WBW8_9GAMM</name>
<dbReference type="AlphaFoldDB" id="A0A369WBW8"/>
<comment type="caution">
    <text evidence="1">The sequence shown here is derived from an EMBL/GenBank/DDBJ whole genome shotgun (WGS) entry which is preliminary data.</text>
</comment>
<sequence length="242" mass="26868">MAITALVNGANGGIGLALTQRWLSQGRQVVAVSHNASAELQQLTLQHPDLRLYTTASKGNYQGFARWLNQQQLKPSQLVSCCGLLHQGSHSPEKQLRQLTESFLLDNIRANCHSAISMAQELEQLYQRKDTFRFGVLSAKVGSIGDNRLGGWYSYRISKAALNMFVRTLSIEWRRNLPNACVVAIHPGTTDTALSQPFQRNIPANKLYSTGLTAERIGQLMDRVGLINSGEFFGWDGDPLPW</sequence>
<dbReference type="PANTHER" id="PTHR43544">
    <property type="entry name" value="SHORT-CHAIN DEHYDROGENASE/REDUCTASE"/>
    <property type="match status" value="1"/>
</dbReference>
<organism evidence="1 2">
    <name type="scientific">Motiliproteus coralliicola</name>
    <dbReference type="NCBI Taxonomy" id="2283196"/>
    <lineage>
        <taxon>Bacteria</taxon>
        <taxon>Pseudomonadati</taxon>
        <taxon>Pseudomonadota</taxon>
        <taxon>Gammaproteobacteria</taxon>
        <taxon>Oceanospirillales</taxon>
        <taxon>Oceanospirillaceae</taxon>
        <taxon>Motiliproteus</taxon>
    </lineage>
</organism>
<dbReference type="GO" id="GO:0016491">
    <property type="term" value="F:oxidoreductase activity"/>
    <property type="evidence" value="ECO:0007669"/>
    <property type="project" value="TreeGrafter"/>
</dbReference>
<dbReference type="PANTHER" id="PTHR43544:SF12">
    <property type="entry name" value="NAD(P)-BINDING ROSSMANN-FOLD SUPERFAMILY PROTEIN"/>
    <property type="match status" value="1"/>
</dbReference>
<reference evidence="1 2" key="1">
    <citation type="submission" date="2018-07" db="EMBL/GenBank/DDBJ databases">
        <title>Motiliproteus coralliicola sp. nov., a bacterium isolated from Coral.</title>
        <authorList>
            <person name="Wang G."/>
        </authorList>
    </citation>
    <scope>NUCLEOTIDE SEQUENCE [LARGE SCALE GENOMIC DNA]</scope>
    <source>
        <strain evidence="1 2">C34</strain>
    </source>
</reference>
<dbReference type="OrthoDB" id="9785826at2"/>